<accession>A0A1I6JMN6</accession>
<dbReference type="AlphaFoldDB" id="A0A1I6JMN6"/>
<dbReference type="PANTHER" id="PTHR35332">
    <property type="entry name" value="REGULATION OF ENOLASE PROTEIN 1"/>
    <property type="match status" value="1"/>
</dbReference>
<evidence type="ECO:0000313" key="1">
    <source>
        <dbReference type="EMBL" id="SFR80197.1"/>
    </source>
</evidence>
<reference evidence="1 2" key="1">
    <citation type="submission" date="2016-10" db="EMBL/GenBank/DDBJ databases">
        <authorList>
            <person name="de Groot N.N."/>
        </authorList>
    </citation>
    <scope>NUCLEOTIDE SEQUENCE [LARGE SCALE GENOMIC DNA]</scope>
    <source>
        <strain evidence="1 2">743A</strain>
    </source>
</reference>
<sequence>MYQNMIWFNEPPKWKVDNGLLKVKTGNKTDFWVQTFYKFVRDDGHFLYQNVKGDFTVQVTFTGDYNDLYDQAGLMLRADDKNWVKTGVEYTDSEIHLSAVVTREYSDWSVLNFPDYSGELTIRMTRHGEAIRIQYLDNTGKWRLMRLGYINMPEECQVGIMCCSPQREGFEVSFKDFKISDPISTRLHE</sequence>
<evidence type="ECO:0000313" key="2">
    <source>
        <dbReference type="Proteomes" id="UP000199659"/>
    </source>
</evidence>
<dbReference type="Proteomes" id="UP000199659">
    <property type="component" value="Unassembled WGS sequence"/>
</dbReference>
<dbReference type="InterPro" id="IPR009784">
    <property type="entry name" value="DUF1349"/>
</dbReference>
<dbReference type="EMBL" id="FOYZ01000006">
    <property type="protein sequence ID" value="SFR80197.1"/>
    <property type="molecule type" value="Genomic_DNA"/>
</dbReference>
<gene>
    <name evidence="1" type="ORF">SAMN05661086_01770</name>
</gene>
<organism evidence="1 2">
    <name type="scientific">Anaeromicropila populeti</name>
    <dbReference type="NCBI Taxonomy" id="37658"/>
    <lineage>
        <taxon>Bacteria</taxon>
        <taxon>Bacillati</taxon>
        <taxon>Bacillota</taxon>
        <taxon>Clostridia</taxon>
        <taxon>Lachnospirales</taxon>
        <taxon>Lachnospiraceae</taxon>
        <taxon>Anaeromicropila</taxon>
    </lineage>
</organism>
<keyword evidence="2" id="KW-1185">Reference proteome</keyword>
<dbReference type="Gene3D" id="2.60.120.200">
    <property type="match status" value="1"/>
</dbReference>
<protein>
    <recommendedName>
        <fullName evidence="3">Regulation of enolase protein 1, concanavalin A-like superfamily</fullName>
    </recommendedName>
</protein>
<dbReference type="SUPFAM" id="SSF49899">
    <property type="entry name" value="Concanavalin A-like lectins/glucanases"/>
    <property type="match status" value="1"/>
</dbReference>
<dbReference type="InterPro" id="IPR013320">
    <property type="entry name" value="ConA-like_dom_sf"/>
</dbReference>
<dbReference type="OrthoDB" id="9808724at2"/>
<dbReference type="STRING" id="37658.SAMN05661086_01770"/>
<dbReference type="Pfam" id="PF07081">
    <property type="entry name" value="DUF1349"/>
    <property type="match status" value="1"/>
</dbReference>
<dbReference type="PIRSF" id="PIRSF022704">
    <property type="entry name" value="UCP022704"/>
    <property type="match status" value="1"/>
</dbReference>
<dbReference type="PANTHER" id="PTHR35332:SF2">
    <property type="entry name" value="REGULATION OF ENOLASE PROTEIN 1"/>
    <property type="match status" value="1"/>
</dbReference>
<evidence type="ECO:0008006" key="3">
    <source>
        <dbReference type="Google" id="ProtNLM"/>
    </source>
</evidence>
<dbReference type="InterPro" id="IPR015987">
    <property type="entry name" value="UCP022704"/>
</dbReference>
<name>A0A1I6JMN6_9FIRM</name>
<proteinExistence type="predicted"/>